<feature type="signal peptide" evidence="2">
    <location>
        <begin position="1"/>
        <end position="21"/>
    </location>
</feature>
<reference evidence="5" key="1">
    <citation type="journal article" date="2017" name="Plant J.">
        <title>The pomegranate (Punica granatum L.) genome and the genomics of punicalagin biosynthesis.</title>
        <authorList>
            <person name="Qin G."/>
            <person name="Xu C."/>
            <person name="Ming R."/>
            <person name="Tang H."/>
            <person name="Guyot R."/>
            <person name="Kramer E.M."/>
            <person name="Hu Y."/>
            <person name="Yi X."/>
            <person name="Qi Y."/>
            <person name="Xu X."/>
            <person name="Gao Z."/>
            <person name="Pan H."/>
            <person name="Jian J."/>
            <person name="Tian Y."/>
            <person name="Yue Z."/>
            <person name="Xu Y."/>
        </authorList>
    </citation>
    <scope>NUCLEOTIDE SEQUENCE [LARGE SCALE GENOMIC DNA]</scope>
    <source>
        <strain evidence="5">cv. Dabenzi</strain>
    </source>
</reference>
<dbReference type="AlphaFoldDB" id="A0A218VV19"/>
<feature type="compositionally biased region" description="Basic residues" evidence="1">
    <location>
        <begin position="20"/>
        <end position="36"/>
    </location>
</feature>
<dbReference type="EMBL" id="PGOL01001572">
    <property type="protein sequence ID" value="PKI56787.1"/>
    <property type="molecule type" value="Genomic_DNA"/>
</dbReference>
<feature type="region of interest" description="Disordered" evidence="1">
    <location>
        <begin position="19"/>
        <end position="52"/>
    </location>
</feature>
<evidence type="ECO:0000313" key="6">
    <source>
        <dbReference type="Proteomes" id="UP000233551"/>
    </source>
</evidence>
<evidence type="ECO:0000313" key="4">
    <source>
        <dbReference type="EMBL" id="PKI56787.1"/>
    </source>
</evidence>
<dbReference type="Proteomes" id="UP000197138">
    <property type="component" value="Unassembled WGS sequence"/>
</dbReference>
<reference evidence="3" key="2">
    <citation type="submission" date="2017-06" db="EMBL/GenBank/DDBJ databases">
        <title>The pomegranate genome and the genomics of punicalagin biosynthesis.</title>
        <authorList>
            <person name="Xu C."/>
        </authorList>
    </citation>
    <scope>NUCLEOTIDE SEQUENCE [LARGE SCALE GENOMIC DNA]</scope>
    <source>
        <tissue evidence="3">Fresh leaf</tissue>
    </source>
</reference>
<comment type="caution">
    <text evidence="3">The sequence shown here is derived from an EMBL/GenBank/DDBJ whole genome shotgun (WGS) entry which is preliminary data.</text>
</comment>
<evidence type="ECO:0000256" key="1">
    <source>
        <dbReference type="SAM" id="MobiDB-lite"/>
    </source>
</evidence>
<keyword evidence="2" id="KW-0732">Signal</keyword>
<evidence type="ECO:0000313" key="5">
    <source>
        <dbReference type="Proteomes" id="UP000197138"/>
    </source>
</evidence>
<evidence type="ECO:0000313" key="3">
    <source>
        <dbReference type="EMBL" id="OWM64397.1"/>
    </source>
</evidence>
<feature type="chain" id="PRO_5014071522" evidence="2">
    <location>
        <begin position="22"/>
        <end position="126"/>
    </location>
</feature>
<evidence type="ECO:0000256" key="2">
    <source>
        <dbReference type="SAM" id="SignalP"/>
    </source>
</evidence>
<proteinExistence type="predicted"/>
<keyword evidence="6" id="KW-1185">Reference proteome</keyword>
<protein>
    <submittedName>
        <fullName evidence="3">Uncharacterized protein</fullName>
    </submittedName>
</protein>
<dbReference type="STRING" id="22663.A0A218VV19"/>
<reference evidence="4 6" key="3">
    <citation type="submission" date="2017-11" db="EMBL/GenBank/DDBJ databases">
        <title>De-novo sequencing of pomegranate (Punica granatum L.) genome.</title>
        <authorList>
            <person name="Akparov Z."/>
            <person name="Amiraslanov A."/>
            <person name="Hajiyeva S."/>
            <person name="Abbasov M."/>
            <person name="Kaur K."/>
            <person name="Hamwieh A."/>
            <person name="Solovyev V."/>
            <person name="Salamov A."/>
            <person name="Braich B."/>
            <person name="Kosarev P."/>
            <person name="Mahmoud A."/>
            <person name="Hajiyev E."/>
            <person name="Babayeva S."/>
            <person name="Izzatullayeva V."/>
            <person name="Mammadov A."/>
            <person name="Mammadov A."/>
            <person name="Sharifova S."/>
            <person name="Ojaghi J."/>
            <person name="Eynullazada K."/>
            <person name="Bayramov B."/>
            <person name="Abdulazimova A."/>
            <person name="Shahmuradov I."/>
        </authorList>
    </citation>
    <scope>NUCLEOTIDE SEQUENCE [LARGE SCALE GENOMIC DNA]</scope>
    <source>
        <strain evidence="4">AG2017</strain>
        <strain evidence="6">cv. AG2017</strain>
        <tissue evidence="4">Leaf</tissue>
    </source>
</reference>
<dbReference type="EMBL" id="MTKT01005809">
    <property type="protein sequence ID" value="OWM64397.1"/>
    <property type="molecule type" value="Genomic_DNA"/>
</dbReference>
<dbReference type="PANTHER" id="PTHR33237:SF31">
    <property type="entry name" value="F2P16.13 PROTEIN"/>
    <property type="match status" value="1"/>
</dbReference>
<gene>
    <name evidence="3" type="ORF">CDL15_Pgr020364</name>
    <name evidence="4" type="ORF">CRG98_022848</name>
</gene>
<accession>A0A218VV19</accession>
<sequence>MSVFSVFSSVALLCSSLGSKARKSAKNGKKNSKKNKSSPPPPSSVLQRPNKKLVLKMNRNLSSKALLKMISWRKVHEDHYYDDCDQYDDDEEALWRKTIMKGEKCRPLDFTGKIVYDSDGNLLATS</sequence>
<name>A0A218VV19_PUNGR</name>
<organism evidence="3 5">
    <name type="scientific">Punica granatum</name>
    <name type="common">Pomegranate</name>
    <dbReference type="NCBI Taxonomy" id="22663"/>
    <lineage>
        <taxon>Eukaryota</taxon>
        <taxon>Viridiplantae</taxon>
        <taxon>Streptophyta</taxon>
        <taxon>Embryophyta</taxon>
        <taxon>Tracheophyta</taxon>
        <taxon>Spermatophyta</taxon>
        <taxon>Magnoliopsida</taxon>
        <taxon>eudicotyledons</taxon>
        <taxon>Gunneridae</taxon>
        <taxon>Pentapetalae</taxon>
        <taxon>rosids</taxon>
        <taxon>malvids</taxon>
        <taxon>Myrtales</taxon>
        <taxon>Lythraceae</taxon>
        <taxon>Punica</taxon>
    </lineage>
</organism>
<dbReference type="PANTHER" id="PTHR33237">
    <property type="entry name" value="F2P16.13 PROTEIN-RELATED"/>
    <property type="match status" value="1"/>
</dbReference>
<dbReference type="Proteomes" id="UP000233551">
    <property type="component" value="Unassembled WGS sequence"/>
</dbReference>